<feature type="compositionally biased region" description="Basic and acidic residues" evidence="1">
    <location>
        <begin position="56"/>
        <end position="83"/>
    </location>
</feature>
<gene>
    <name evidence="2" type="ORF">STRTUCAR8_03972</name>
</gene>
<accession>L7EST8</accession>
<dbReference type="EMBL" id="AEJB01000645">
    <property type="protein sequence ID" value="ELP61959.1"/>
    <property type="molecule type" value="Genomic_DNA"/>
</dbReference>
<dbReference type="Proteomes" id="UP000010931">
    <property type="component" value="Unassembled WGS sequence"/>
</dbReference>
<dbReference type="GeneID" id="97405147"/>
<feature type="region of interest" description="Disordered" evidence="1">
    <location>
        <begin position="55"/>
        <end position="83"/>
    </location>
</feature>
<evidence type="ECO:0000313" key="2">
    <source>
        <dbReference type="EMBL" id="ELP61959.1"/>
    </source>
</evidence>
<sequence>MLSMRCVNCAGTVQDFRRLTDAEKTYVAGQKPKHTRLGAYYRCSREGCLRFQRLGNHKDGGSFPKPETKAPGKDSELEAKAKG</sequence>
<reference evidence="2 3" key="1">
    <citation type="journal article" date="2011" name="Plasmid">
        <title>Streptomyces turgidiscabies Car8 contains a modular pathogenicity island that shares virulence genes with other actinobacterial plant pathogens.</title>
        <authorList>
            <person name="Huguet-Tapia J.C."/>
            <person name="Badger J.H."/>
            <person name="Loria R."/>
            <person name="Pettis G.S."/>
        </authorList>
    </citation>
    <scope>NUCLEOTIDE SEQUENCE [LARGE SCALE GENOMIC DNA]</scope>
    <source>
        <strain evidence="2 3">Car8</strain>
    </source>
</reference>
<name>L7EST8_STRT8</name>
<proteinExistence type="predicted"/>
<organism evidence="2 3">
    <name type="scientific">Streptomyces turgidiscabies (strain Car8)</name>
    <dbReference type="NCBI Taxonomy" id="698760"/>
    <lineage>
        <taxon>Bacteria</taxon>
        <taxon>Bacillati</taxon>
        <taxon>Actinomycetota</taxon>
        <taxon>Actinomycetes</taxon>
        <taxon>Kitasatosporales</taxon>
        <taxon>Streptomycetaceae</taxon>
        <taxon>Streptomyces</taxon>
    </lineage>
</organism>
<dbReference type="AlphaFoldDB" id="L7EST8"/>
<dbReference type="PATRIC" id="fig|698760.3.peg.9080"/>
<comment type="caution">
    <text evidence="2">The sequence shown here is derived from an EMBL/GenBank/DDBJ whole genome shotgun (WGS) entry which is preliminary data.</text>
</comment>
<evidence type="ECO:0000313" key="3">
    <source>
        <dbReference type="Proteomes" id="UP000010931"/>
    </source>
</evidence>
<dbReference type="RefSeq" id="WP_006383147.1">
    <property type="nucleotide sequence ID" value="NZ_AEJB01000645.1"/>
</dbReference>
<protein>
    <submittedName>
        <fullName evidence="2">Uncharacterized protein</fullName>
    </submittedName>
</protein>
<keyword evidence="3" id="KW-1185">Reference proteome</keyword>
<evidence type="ECO:0000256" key="1">
    <source>
        <dbReference type="SAM" id="MobiDB-lite"/>
    </source>
</evidence>